<reference evidence="1 2" key="1">
    <citation type="journal article" date="2020" name="G3 (Bethesda)">
        <title>Whole Genome Sequencing and Comparative Genomics of Two Nematicidal Bacillus Strains Reveals a Wide Range of Possible Virulence Factors.</title>
        <authorList>
            <person name="Susic N."/>
            <person name="Janezic S."/>
            <person name="Rupnik M."/>
            <person name="Geric Stare B."/>
        </authorList>
    </citation>
    <scope>NUCLEOTIDE SEQUENCE [LARGE SCALE GENOMIC DNA]</scope>
    <source>
        <strain evidence="1 2">I-1582</strain>
    </source>
</reference>
<evidence type="ECO:0008006" key="3">
    <source>
        <dbReference type="Google" id="ProtNLM"/>
    </source>
</evidence>
<name>A0A800NFQ8_CYTFI</name>
<dbReference type="EMBL" id="VDEM01000002">
    <property type="protein sequence ID" value="KAF0825763.1"/>
    <property type="molecule type" value="Genomic_DNA"/>
</dbReference>
<dbReference type="Proteomes" id="UP000465778">
    <property type="component" value="Unassembled WGS sequence"/>
</dbReference>
<accession>A0A800NFQ8</accession>
<comment type="caution">
    <text evidence="1">The sequence shown here is derived from an EMBL/GenBank/DDBJ whole genome shotgun (WGS) entry which is preliminary data.</text>
</comment>
<gene>
    <name evidence="1" type="ORF">KIS1582_0436</name>
</gene>
<sequence>MTTKPVNFLNLKLTNGNAFRIKRTSILAMEEKSNCTIVYFQSGTVRVLETIADIERMIFI</sequence>
<evidence type="ECO:0000313" key="2">
    <source>
        <dbReference type="Proteomes" id="UP000465778"/>
    </source>
</evidence>
<dbReference type="AlphaFoldDB" id="A0A800NFQ8"/>
<evidence type="ECO:0000313" key="1">
    <source>
        <dbReference type="EMBL" id="KAF0825763.1"/>
    </source>
</evidence>
<organism evidence="1 2">
    <name type="scientific">Cytobacillus firmus</name>
    <name type="common">Bacillus firmus</name>
    <dbReference type="NCBI Taxonomy" id="1399"/>
    <lineage>
        <taxon>Bacteria</taxon>
        <taxon>Bacillati</taxon>
        <taxon>Bacillota</taxon>
        <taxon>Bacilli</taxon>
        <taxon>Bacillales</taxon>
        <taxon>Bacillaceae</taxon>
        <taxon>Cytobacillus</taxon>
    </lineage>
</organism>
<proteinExistence type="predicted"/>
<protein>
    <recommendedName>
        <fullName evidence="3">Flagellar protein FlbD</fullName>
    </recommendedName>
</protein>
<dbReference type="RefSeq" id="WP_159344113.1">
    <property type="nucleotide sequence ID" value="NZ_JBALOT010000018.1"/>
</dbReference>